<proteinExistence type="predicted"/>
<reference evidence="1 2" key="1">
    <citation type="journal article" date="2018" name="Mol. Genet. Genomics">
        <title>The red deer Cervus elaphus genome CerEla1.0: sequencing, annotating, genes, and chromosomes.</title>
        <authorList>
            <person name="Bana N.A."/>
            <person name="Nyiri A."/>
            <person name="Nagy J."/>
            <person name="Frank K."/>
            <person name="Nagy T."/>
            <person name="Steger V."/>
            <person name="Schiller M."/>
            <person name="Lakatos P."/>
            <person name="Sugar L."/>
            <person name="Horn P."/>
            <person name="Barta E."/>
            <person name="Orosz L."/>
        </authorList>
    </citation>
    <scope>NUCLEOTIDE SEQUENCE [LARGE SCALE GENOMIC DNA]</scope>
    <source>
        <strain evidence="1">Hungarian</strain>
    </source>
</reference>
<feature type="non-terminal residue" evidence="1">
    <location>
        <position position="109"/>
    </location>
</feature>
<comment type="caution">
    <text evidence="1">The sequence shown here is derived from an EMBL/GenBank/DDBJ whole genome shotgun (WGS) entry which is preliminary data.</text>
</comment>
<name>A0A212DA52_CEREH</name>
<gene>
    <name evidence="1" type="ORF">Celaphus_00001616</name>
</gene>
<evidence type="ECO:0000313" key="2">
    <source>
        <dbReference type="Proteomes" id="UP000242450"/>
    </source>
</evidence>
<dbReference type="EMBL" id="MKHE01000005">
    <property type="protein sequence ID" value="OWK15118.1"/>
    <property type="molecule type" value="Genomic_DNA"/>
</dbReference>
<sequence length="109" mass="11925">MPGAFMSSSDMLLGLSQPILPSGWHTQPVPRSQLPGQLTHWHRPWAHRLLLIHSPEGDRISPVGGNKDDRASPCLGGYRAPGCCPRLGALPFFMYGQRARALQSGTRRG</sequence>
<organism evidence="1 2">
    <name type="scientific">Cervus elaphus hippelaphus</name>
    <name type="common">European red deer</name>
    <dbReference type="NCBI Taxonomy" id="46360"/>
    <lineage>
        <taxon>Eukaryota</taxon>
        <taxon>Metazoa</taxon>
        <taxon>Chordata</taxon>
        <taxon>Craniata</taxon>
        <taxon>Vertebrata</taxon>
        <taxon>Euteleostomi</taxon>
        <taxon>Mammalia</taxon>
        <taxon>Eutheria</taxon>
        <taxon>Laurasiatheria</taxon>
        <taxon>Artiodactyla</taxon>
        <taxon>Ruminantia</taxon>
        <taxon>Pecora</taxon>
        <taxon>Cervidae</taxon>
        <taxon>Cervinae</taxon>
        <taxon>Cervus</taxon>
    </lineage>
</organism>
<protein>
    <submittedName>
        <fullName evidence="1">Uncharacterized protein</fullName>
    </submittedName>
</protein>
<dbReference type="AlphaFoldDB" id="A0A212DA52"/>
<keyword evidence="2" id="KW-1185">Reference proteome</keyword>
<evidence type="ECO:0000313" key="1">
    <source>
        <dbReference type="EMBL" id="OWK15118.1"/>
    </source>
</evidence>
<dbReference type="Proteomes" id="UP000242450">
    <property type="component" value="Chromosome 5"/>
</dbReference>
<accession>A0A212DA52</accession>